<reference evidence="3" key="1">
    <citation type="submission" date="2011-10" db="EMBL/GenBank/DDBJ databases">
        <authorList>
            <person name="Genoscope - CEA"/>
        </authorList>
    </citation>
    <scope>NUCLEOTIDE SEQUENCE</scope>
</reference>
<keyword evidence="4" id="KW-1185">Reference proteome</keyword>
<dbReference type="STRING" id="559304.G8Y849"/>
<organism evidence="3 4">
    <name type="scientific">Pichia sorbitophila (strain ATCC MYA-4447 / BCRC 22081 / CBS 7064 / NBRC 10061 / NRRL Y-12695)</name>
    <name type="common">Hybrid yeast</name>
    <dbReference type="NCBI Taxonomy" id="559304"/>
    <lineage>
        <taxon>Eukaryota</taxon>
        <taxon>Fungi</taxon>
        <taxon>Dikarya</taxon>
        <taxon>Ascomycota</taxon>
        <taxon>Saccharomycotina</taxon>
        <taxon>Pichiomycetes</taxon>
        <taxon>Debaryomycetaceae</taxon>
        <taxon>Millerozyma</taxon>
    </lineage>
</organism>
<dbReference type="eggNOG" id="ENOG502T02G">
    <property type="taxonomic scope" value="Eukaryota"/>
</dbReference>
<evidence type="ECO:0000313" key="2">
    <source>
        <dbReference type="EMBL" id="CCE83748.1"/>
    </source>
</evidence>
<gene>
    <name evidence="3" type="primary">Piso0_004334</name>
    <name evidence="2" type="ORF">GNLVRS01_PISO0K14596g</name>
    <name evidence="3" type="ORF">GNLVRS01_PISO0L14597g</name>
</gene>
<evidence type="ECO:0000256" key="1">
    <source>
        <dbReference type="SAM" id="Phobius"/>
    </source>
</evidence>
<dbReference type="InParanoid" id="G8Y849"/>
<dbReference type="AlphaFoldDB" id="G8Y849"/>
<evidence type="ECO:0000313" key="4">
    <source>
        <dbReference type="Proteomes" id="UP000005222"/>
    </source>
</evidence>
<dbReference type="HOGENOM" id="CLU_707925_0_0_1"/>
<dbReference type="EMBL" id="FO082049">
    <property type="protein sequence ID" value="CCE83748.1"/>
    <property type="molecule type" value="Genomic_DNA"/>
</dbReference>
<sequence length="400" mass="46089">MQVMLSIVIDFFEIKMGLKHVLFSLTLPIILFLAHSLWNKSYKLEDIDYLERLGNFITRDAEIIIPIRIRYGDEGFNFPDLIEATQNQIDAHVMNKPASIFNYKLIDDLKPSDRKYHSSHKGLLEYTVELALGSDNSVVLHPDEFKAYLYYETSAVLSNDLPFFITQVIASHLMWPDFDVKSLIAKPSFTHVILNVIYKADKSVSKKSEKTLRHAVNDLRDLFIPMYDIELIIAEVNGSVSNSGEVRVQKDTKRIDLTIEQDSSDTRKKIKLNADGEEITKIVEKLENNEMDNERFTIYTMVADFIIEASGDFEYCPSNLNLAVRSLQRHYTVANLLDAINIAVYSLRNKTSTSRGYKVPTCKNELIKIIDIIHRNENPINWSKLYETSKNLYHMCDLSE</sequence>
<name>G8Y849_PICSO</name>
<proteinExistence type="predicted"/>
<dbReference type="EMBL" id="FO082048">
    <property type="protein sequence ID" value="CCE84779.1"/>
    <property type="molecule type" value="Genomic_DNA"/>
</dbReference>
<keyword evidence="1" id="KW-1133">Transmembrane helix</keyword>
<dbReference type="OrthoDB" id="4092725at2759"/>
<protein>
    <submittedName>
        <fullName evidence="3">Piso0_004334 protein</fullName>
    </submittedName>
</protein>
<dbReference type="Proteomes" id="UP000005222">
    <property type="component" value="Chromosome L"/>
</dbReference>
<feature type="transmembrane region" description="Helical" evidence="1">
    <location>
        <begin position="21"/>
        <end position="38"/>
    </location>
</feature>
<accession>G8Y849</accession>
<dbReference type="Proteomes" id="UP000005222">
    <property type="component" value="Chromosome K"/>
</dbReference>
<keyword evidence="1" id="KW-0472">Membrane</keyword>
<keyword evidence="1" id="KW-0812">Transmembrane</keyword>
<reference evidence="4" key="2">
    <citation type="journal article" date="2012" name="G3 (Bethesda)">
        <title>Pichia sorbitophila, an interspecies yeast hybrid reveals early steps of genome resolution following polyploidization.</title>
        <authorList>
            <person name="Leh Louis V."/>
            <person name="Despons L."/>
            <person name="Friedrich A."/>
            <person name="Martin T."/>
            <person name="Durrens P."/>
            <person name="Casaregola S."/>
            <person name="Neuveglise C."/>
            <person name="Fairhead C."/>
            <person name="Marck C."/>
            <person name="Cruz J.A."/>
            <person name="Straub M.L."/>
            <person name="Kugler V."/>
            <person name="Sacerdot C."/>
            <person name="Uzunov Z."/>
            <person name="Thierry A."/>
            <person name="Weiss S."/>
            <person name="Bleykasten C."/>
            <person name="De Montigny J."/>
            <person name="Jacques N."/>
            <person name="Jung P."/>
            <person name="Lemaire M."/>
            <person name="Mallet S."/>
            <person name="Morel G."/>
            <person name="Richard G.F."/>
            <person name="Sarkar A."/>
            <person name="Savel G."/>
            <person name="Schacherer J."/>
            <person name="Seret M.L."/>
            <person name="Talla E."/>
            <person name="Samson G."/>
            <person name="Jubin C."/>
            <person name="Poulain J."/>
            <person name="Vacherie B."/>
            <person name="Barbe V."/>
            <person name="Pelletier E."/>
            <person name="Sherman D.J."/>
            <person name="Westhof E."/>
            <person name="Weissenbach J."/>
            <person name="Baret P.V."/>
            <person name="Wincker P."/>
            <person name="Gaillardin C."/>
            <person name="Dujon B."/>
            <person name="Souciet J.L."/>
        </authorList>
    </citation>
    <scope>NUCLEOTIDE SEQUENCE [LARGE SCALE GENOMIC DNA]</scope>
    <source>
        <strain evidence="4">ATCC MYA-4447 / BCRC 22081 / CBS 7064 / NBRC 10061 / NRRL Y-12695</strain>
    </source>
</reference>
<evidence type="ECO:0000313" key="3">
    <source>
        <dbReference type="EMBL" id="CCE84779.1"/>
    </source>
</evidence>